<feature type="region of interest" description="Disordered" evidence="1">
    <location>
        <begin position="158"/>
        <end position="251"/>
    </location>
</feature>
<evidence type="ECO:0000313" key="3">
    <source>
        <dbReference type="EMBL" id="KAA8567051.1"/>
    </source>
</evidence>
<reference evidence="3 4" key="1">
    <citation type="submission" date="2019-06" db="EMBL/GenBank/DDBJ databases">
        <title>Genome Sequence of the Brown Rot Fungal Pathogen Monilinia fructicola.</title>
        <authorList>
            <person name="De Miccolis Angelini R.M."/>
            <person name="Landi L."/>
            <person name="Abate D."/>
            <person name="Pollastro S."/>
            <person name="Romanazzi G."/>
            <person name="Faretra F."/>
        </authorList>
    </citation>
    <scope>NUCLEOTIDE SEQUENCE [LARGE SCALE GENOMIC DNA]</scope>
    <source>
        <strain evidence="3 4">Mfrc123</strain>
    </source>
</reference>
<organism evidence="3 4">
    <name type="scientific">Monilinia fructicola</name>
    <name type="common">Brown rot fungus</name>
    <name type="synonym">Ciboria fructicola</name>
    <dbReference type="NCBI Taxonomy" id="38448"/>
    <lineage>
        <taxon>Eukaryota</taxon>
        <taxon>Fungi</taxon>
        <taxon>Dikarya</taxon>
        <taxon>Ascomycota</taxon>
        <taxon>Pezizomycotina</taxon>
        <taxon>Leotiomycetes</taxon>
        <taxon>Helotiales</taxon>
        <taxon>Sclerotiniaceae</taxon>
        <taxon>Monilinia</taxon>
    </lineage>
</organism>
<sequence>MLSFRCVPLFHGPITDSAHRRYPSALEKYCCKTCKQVVKKCYDGNHQSYQTKNILTELIESRHLSYFAYFALLALLALLTLLACLLALLACFACLLGLQSSTLDSLASQPRSLNLQSLRNLEQFTKHLSRVLYPLPSHPTPPFFLFYLPNLFHTSLKRRQNPKKKKRIAPKKSSQPNTSKATTKTQSAKKKTKYITLSKAHAHYTTTTRAHEKHEKQSKHRQTDRQTERSSEPRTAYRTTSLLTGQPAPNLEELKRPRQNWWWLRMRGWNSMGSLNDEIEPSKQTNKRTNKQTKEPNHITSHHIKSRIQHPITTTFTTTPPQHHHHHHQLPPTKRKEKNKTSREEDLQGKMLLGLTYTYIHHSDIIGIKQPTTVKVLTSFDRIHFVFLYDHDHHHDLKRLIKVKNANMNVKVLHAFLFDPSQLSYESENLTLRLQCQSN</sequence>
<protein>
    <submittedName>
        <fullName evidence="3">Uncharacterized protein</fullName>
    </submittedName>
</protein>
<feature type="region of interest" description="Disordered" evidence="1">
    <location>
        <begin position="274"/>
        <end position="345"/>
    </location>
</feature>
<evidence type="ECO:0000313" key="4">
    <source>
        <dbReference type="Proteomes" id="UP000322873"/>
    </source>
</evidence>
<dbReference type="AlphaFoldDB" id="A0A5M9JCQ2"/>
<proteinExistence type="predicted"/>
<keyword evidence="2" id="KW-0472">Membrane</keyword>
<comment type="caution">
    <text evidence="3">The sequence shown here is derived from an EMBL/GenBank/DDBJ whole genome shotgun (WGS) entry which is preliminary data.</text>
</comment>
<gene>
    <name evidence="3" type="ORF">EYC84_010131</name>
</gene>
<keyword evidence="2" id="KW-0812">Transmembrane</keyword>
<dbReference type="EMBL" id="VICG01000011">
    <property type="protein sequence ID" value="KAA8567051.1"/>
    <property type="molecule type" value="Genomic_DNA"/>
</dbReference>
<feature type="compositionally biased region" description="Low complexity" evidence="1">
    <location>
        <begin position="309"/>
        <end position="321"/>
    </location>
</feature>
<feature type="compositionally biased region" description="Basic residues" evidence="1">
    <location>
        <begin position="322"/>
        <end position="338"/>
    </location>
</feature>
<dbReference type="Proteomes" id="UP000322873">
    <property type="component" value="Unassembled WGS sequence"/>
</dbReference>
<evidence type="ECO:0000256" key="1">
    <source>
        <dbReference type="SAM" id="MobiDB-lite"/>
    </source>
</evidence>
<keyword evidence="2" id="KW-1133">Transmembrane helix</keyword>
<name>A0A5M9JCQ2_MONFR</name>
<feature type="compositionally biased region" description="Basic and acidic residues" evidence="1">
    <location>
        <begin position="209"/>
        <end position="232"/>
    </location>
</feature>
<feature type="transmembrane region" description="Helical" evidence="2">
    <location>
        <begin position="66"/>
        <end position="98"/>
    </location>
</feature>
<keyword evidence="4" id="KW-1185">Reference proteome</keyword>
<evidence type="ECO:0000256" key="2">
    <source>
        <dbReference type="SAM" id="Phobius"/>
    </source>
</evidence>
<feature type="compositionally biased region" description="Basic residues" evidence="1">
    <location>
        <begin position="158"/>
        <end position="170"/>
    </location>
</feature>
<accession>A0A5M9JCQ2</accession>